<proteinExistence type="predicted"/>
<accession>A0ABD0RT58</accession>
<dbReference type="Proteomes" id="UP001529510">
    <property type="component" value="Unassembled WGS sequence"/>
</dbReference>
<keyword evidence="1" id="KW-0479">Metal-binding</keyword>
<dbReference type="Gene3D" id="3.30.40.10">
    <property type="entry name" value="Zinc/RING finger domain, C3HC4 (zinc finger)"/>
    <property type="match status" value="1"/>
</dbReference>
<dbReference type="PANTHER" id="PTHR25465">
    <property type="entry name" value="B-BOX DOMAIN CONTAINING"/>
    <property type="match status" value="1"/>
</dbReference>
<gene>
    <name evidence="6" type="ORF">M9458_004911</name>
</gene>
<dbReference type="PROSITE" id="PS50089">
    <property type="entry name" value="ZF_RING_2"/>
    <property type="match status" value="1"/>
</dbReference>
<dbReference type="PANTHER" id="PTHR25465:SF14">
    <property type="entry name" value="E3 UBIQUITIN-PROTEIN LIGASE TRIM65"/>
    <property type="match status" value="1"/>
</dbReference>
<reference evidence="6 7" key="1">
    <citation type="submission" date="2024-05" db="EMBL/GenBank/DDBJ databases">
        <title>Genome sequencing and assembly of Indian major carp, Cirrhinus mrigala (Hamilton, 1822).</title>
        <authorList>
            <person name="Mohindra V."/>
            <person name="Chowdhury L.M."/>
            <person name="Lal K."/>
            <person name="Jena J.K."/>
        </authorList>
    </citation>
    <scope>NUCLEOTIDE SEQUENCE [LARGE SCALE GENOMIC DNA]</scope>
    <source>
        <strain evidence="6">CM1030</strain>
        <tissue evidence="6">Blood</tissue>
    </source>
</reference>
<dbReference type="GO" id="GO:0008270">
    <property type="term" value="F:zinc ion binding"/>
    <property type="evidence" value="ECO:0007669"/>
    <property type="project" value="UniProtKB-KW"/>
</dbReference>
<evidence type="ECO:0000256" key="4">
    <source>
        <dbReference type="PROSITE-ProRule" id="PRU00175"/>
    </source>
</evidence>
<name>A0ABD0RT58_CIRMR</name>
<keyword evidence="7" id="KW-1185">Reference proteome</keyword>
<dbReference type="PROSITE" id="PS00518">
    <property type="entry name" value="ZF_RING_1"/>
    <property type="match status" value="1"/>
</dbReference>
<evidence type="ECO:0000259" key="5">
    <source>
        <dbReference type="PROSITE" id="PS50089"/>
    </source>
</evidence>
<evidence type="ECO:0000313" key="6">
    <source>
        <dbReference type="EMBL" id="KAL0201724.1"/>
    </source>
</evidence>
<evidence type="ECO:0000313" key="7">
    <source>
        <dbReference type="Proteomes" id="UP001529510"/>
    </source>
</evidence>
<dbReference type="InterPro" id="IPR017907">
    <property type="entry name" value="Znf_RING_CS"/>
</dbReference>
<organism evidence="6 7">
    <name type="scientific">Cirrhinus mrigala</name>
    <name type="common">Mrigala</name>
    <dbReference type="NCBI Taxonomy" id="683832"/>
    <lineage>
        <taxon>Eukaryota</taxon>
        <taxon>Metazoa</taxon>
        <taxon>Chordata</taxon>
        <taxon>Craniata</taxon>
        <taxon>Vertebrata</taxon>
        <taxon>Euteleostomi</taxon>
        <taxon>Actinopterygii</taxon>
        <taxon>Neopterygii</taxon>
        <taxon>Teleostei</taxon>
        <taxon>Ostariophysi</taxon>
        <taxon>Cypriniformes</taxon>
        <taxon>Cyprinidae</taxon>
        <taxon>Labeoninae</taxon>
        <taxon>Labeonini</taxon>
        <taxon>Cirrhinus</taxon>
    </lineage>
</organism>
<dbReference type="SUPFAM" id="SSF57850">
    <property type="entry name" value="RING/U-box"/>
    <property type="match status" value="1"/>
</dbReference>
<keyword evidence="3" id="KW-0862">Zinc</keyword>
<feature type="non-terminal residue" evidence="6">
    <location>
        <position position="65"/>
    </location>
</feature>
<evidence type="ECO:0000256" key="1">
    <source>
        <dbReference type="ARBA" id="ARBA00022723"/>
    </source>
</evidence>
<sequence length="65" mass="7539">EPVTIPCGHSYCMECIRGYWRKCELKAEYSCPQCRRAFSPRPALYKNTILAEIVEKVKRTSIQDA</sequence>
<dbReference type="InterPro" id="IPR001841">
    <property type="entry name" value="Znf_RING"/>
</dbReference>
<feature type="domain" description="RING-type" evidence="5">
    <location>
        <begin position="6"/>
        <end position="35"/>
    </location>
</feature>
<keyword evidence="2 4" id="KW-0863">Zinc-finger</keyword>
<evidence type="ECO:0000256" key="3">
    <source>
        <dbReference type="ARBA" id="ARBA00022833"/>
    </source>
</evidence>
<dbReference type="InterPro" id="IPR051051">
    <property type="entry name" value="E3_ubiq-ligase_TRIM/RNF"/>
</dbReference>
<dbReference type="EMBL" id="JAMKFB020000002">
    <property type="protein sequence ID" value="KAL0201724.1"/>
    <property type="molecule type" value="Genomic_DNA"/>
</dbReference>
<feature type="non-terminal residue" evidence="6">
    <location>
        <position position="1"/>
    </location>
</feature>
<dbReference type="InterPro" id="IPR013083">
    <property type="entry name" value="Znf_RING/FYVE/PHD"/>
</dbReference>
<protein>
    <recommendedName>
        <fullName evidence="5">RING-type domain-containing protein</fullName>
    </recommendedName>
</protein>
<dbReference type="Pfam" id="PF15227">
    <property type="entry name" value="zf-C3HC4_4"/>
    <property type="match status" value="1"/>
</dbReference>
<evidence type="ECO:0000256" key="2">
    <source>
        <dbReference type="ARBA" id="ARBA00022771"/>
    </source>
</evidence>
<comment type="caution">
    <text evidence="6">The sequence shown here is derived from an EMBL/GenBank/DDBJ whole genome shotgun (WGS) entry which is preliminary data.</text>
</comment>
<dbReference type="AlphaFoldDB" id="A0ABD0RT58"/>